<dbReference type="CDD" id="cd22054">
    <property type="entry name" value="NAC_NACA"/>
    <property type="match status" value="1"/>
</dbReference>
<dbReference type="Pfam" id="PF01849">
    <property type="entry name" value="NAC"/>
    <property type="match status" value="1"/>
</dbReference>
<evidence type="ECO:0000256" key="3">
    <source>
        <dbReference type="ARBA" id="ARBA00022927"/>
    </source>
</evidence>
<dbReference type="InterPro" id="IPR044034">
    <property type="entry name" value="NAC-like_UBA"/>
</dbReference>
<evidence type="ECO:0000256" key="1">
    <source>
        <dbReference type="ARBA" id="ARBA00004000"/>
    </source>
</evidence>
<dbReference type="GO" id="GO:0015031">
    <property type="term" value="P:protein transport"/>
    <property type="evidence" value="ECO:0007669"/>
    <property type="project" value="UniProtKB-KW"/>
</dbReference>
<feature type="region of interest" description="Disordered" evidence="4">
    <location>
        <begin position="88"/>
        <end position="147"/>
    </location>
</feature>
<keyword evidence="2" id="KW-0813">Transport</keyword>
<accession>A0A022R6R8</accession>
<dbReference type="Proteomes" id="UP000030748">
    <property type="component" value="Unassembled WGS sequence"/>
</dbReference>
<feature type="domain" description="NAC-A/B" evidence="5">
    <location>
        <begin position="17"/>
        <end position="82"/>
    </location>
</feature>
<dbReference type="Pfam" id="PF19026">
    <property type="entry name" value="UBA_HYPK"/>
    <property type="match status" value="1"/>
</dbReference>
<feature type="compositionally biased region" description="Acidic residues" evidence="4">
    <location>
        <begin position="96"/>
        <end position="140"/>
    </location>
</feature>
<dbReference type="InterPro" id="IPR009060">
    <property type="entry name" value="UBA-like_sf"/>
</dbReference>
<protein>
    <recommendedName>
        <fullName evidence="5">NAC-A/B domain-containing protein</fullName>
    </recommendedName>
</protein>
<dbReference type="GO" id="GO:0006612">
    <property type="term" value="P:protein targeting to membrane"/>
    <property type="evidence" value="ECO:0000318"/>
    <property type="project" value="GO_Central"/>
</dbReference>
<sequence>MPDEEPSAEEMIRVRQLVDLLNLEMAMQNLDMKPVPCVSQVTIKKTKDTKVVISNPTVFKVLNSDTYVILGNDAQTGNLSSLLQQPMVRKASNDVAESESESDESGSSDDDVDESGSSDDVDESGSSDDVDESGSEEDGENLSWYENLSWSEQEDIKLVTNHTGVSKRKAAKALKEFDGDIVTAIMELNSN</sequence>
<dbReference type="PhylomeDB" id="A0A022R6R8"/>
<dbReference type="InterPro" id="IPR016641">
    <property type="entry name" value="EGD2/NACA0like"/>
</dbReference>
<dbReference type="AlphaFoldDB" id="A0A022R6R8"/>
<dbReference type="GO" id="GO:0005737">
    <property type="term" value="C:cytoplasm"/>
    <property type="evidence" value="ECO:0000318"/>
    <property type="project" value="GO_Central"/>
</dbReference>
<evidence type="ECO:0000313" key="6">
    <source>
        <dbReference type="EMBL" id="EYU35689.1"/>
    </source>
</evidence>
<dbReference type="EMBL" id="KI630608">
    <property type="protein sequence ID" value="EYU35689.1"/>
    <property type="molecule type" value="Genomic_DNA"/>
</dbReference>
<dbReference type="InterPro" id="IPR038187">
    <property type="entry name" value="NAC_A/B_dom_sf"/>
</dbReference>
<proteinExistence type="predicted"/>
<gene>
    <name evidence="6" type="ORF">MIMGU_mgv1a023108mg</name>
</gene>
<dbReference type="GO" id="GO:0005854">
    <property type="term" value="C:nascent polypeptide-associated complex"/>
    <property type="evidence" value="ECO:0007669"/>
    <property type="project" value="InterPro"/>
</dbReference>
<dbReference type="GO" id="GO:0051082">
    <property type="term" value="F:unfolded protein binding"/>
    <property type="evidence" value="ECO:0000318"/>
    <property type="project" value="GO_Central"/>
</dbReference>
<dbReference type="SMART" id="SM01407">
    <property type="entry name" value="NAC"/>
    <property type="match status" value="1"/>
</dbReference>
<evidence type="ECO:0000259" key="5">
    <source>
        <dbReference type="PROSITE" id="PS51151"/>
    </source>
</evidence>
<keyword evidence="3" id="KW-0653">Protein transport</keyword>
<dbReference type="SUPFAM" id="SSF46934">
    <property type="entry name" value="UBA-like"/>
    <property type="match status" value="1"/>
</dbReference>
<evidence type="ECO:0000256" key="4">
    <source>
        <dbReference type="SAM" id="MobiDB-lite"/>
    </source>
</evidence>
<evidence type="ECO:0000256" key="2">
    <source>
        <dbReference type="ARBA" id="ARBA00022448"/>
    </source>
</evidence>
<dbReference type="PANTHER" id="PTHR21713">
    <property type="entry name" value="NASCENT POLYPEPTIDE ASSOCIATED COMPLEX ALPHA SUBUNIT-RELATED"/>
    <property type="match status" value="1"/>
</dbReference>
<reference evidence="6 7" key="1">
    <citation type="journal article" date="2013" name="Proc. Natl. Acad. Sci. U.S.A.">
        <title>Fine-scale variation in meiotic recombination in Mimulus inferred from population shotgun sequencing.</title>
        <authorList>
            <person name="Hellsten U."/>
            <person name="Wright K.M."/>
            <person name="Jenkins J."/>
            <person name="Shu S."/>
            <person name="Yuan Y."/>
            <person name="Wessler S.R."/>
            <person name="Schmutz J."/>
            <person name="Willis J.H."/>
            <person name="Rokhsar D.S."/>
        </authorList>
    </citation>
    <scope>NUCLEOTIDE SEQUENCE [LARGE SCALE GENOMIC DNA]</scope>
    <source>
        <strain evidence="7">cv. DUN x IM62</strain>
    </source>
</reference>
<dbReference type="Gene3D" id="1.10.8.10">
    <property type="entry name" value="DNA helicase RuvA subunit, C-terminal domain"/>
    <property type="match status" value="1"/>
</dbReference>
<dbReference type="eggNOG" id="KOG2239">
    <property type="taxonomic scope" value="Eukaryota"/>
</dbReference>
<dbReference type="PROSITE" id="PS51151">
    <property type="entry name" value="NAC_AB"/>
    <property type="match status" value="1"/>
</dbReference>
<comment type="function">
    <text evidence="1">May promote appropriate targeting of ribosome-nascent polypeptide complexes.</text>
</comment>
<evidence type="ECO:0000313" key="7">
    <source>
        <dbReference type="Proteomes" id="UP000030748"/>
    </source>
</evidence>
<dbReference type="Gene3D" id="2.20.70.30">
    <property type="entry name" value="Nascent polypeptide-associated complex domain"/>
    <property type="match status" value="1"/>
</dbReference>
<name>A0A022R6R8_ERYGU</name>
<dbReference type="STRING" id="4155.A0A022R6R8"/>
<keyword evidence="7" id="KW-1185">Reference proteome</keyword>
<organism evidence="6 7">
    <name type="scientific">Erythranthe guttata</name>
    <name type="common">Yellow monkey flower</name>
    <name type="synonym">Mimulus guttatus</name>
    <dbReference type="NCBI Taxonomy" id="4155"/>
    <lineage>
        <taxon>Eukaryota</taxon>
        <taxon>Viridiplantae</taxon>
        <taxon>Streptophyta</taxon>
        <taxon>Embryophyta</taxon>
        <taxon>Tracheophyta</taxon>
        <taxon>Spermatophyta</taxon>
        <taxon>Magnoliopsida</taxon>
        <taxon>eudicotyledons</taxon>
        <taxon>Gunneridae</taxon>
        <taxon>Pentapetalae</taxon>
        <taxon>asterids</taxon>
        <taxon>lamiids</taxon>
        <taxon>Lamiales</taxon>
        <taxon>Phrymaceae</taxon>
        <taxon>Erythranthe</taxon>
    </lineage>
</organism>
<dbReference type="InterPro" id="IPR002715">
    <property type="entry name" value="Nas_poly-pep-assoc_cplx_dom"/>
</dbReference>